<keyword evidence="1" id="KW-0472">Membrane</keyword>
<reference evidence="2" key="1">
    <citation type="journal article" date="2016" name="Nat. Genet.">
        <title>A high-quality carrot genome assembly provides new insights into carotenoid accumulation and asterid genome evolution.</title>
        <authorList>
            <person name="Iorizzo M."/>
            <person name="Ellison S."/>
            <person name="Senalik D."/>
            <person name="Zeng P."/>
            <person name="Satapoomin P."/>
            <person name="Huang J."/>
            <person name="Bowman M."/>
            <person name="Iovene M."/>
            <person name="Sanseverino W."/>
            <person name="Cavagnaro P."/>
            <person name="Yildiz M."/>
            <person name="Macko-Podgorni A."/>
            <person name="Moranska E."/>
            <person name="Grzebelus E."/>
            <person name="Grzebelus D."/>
            <person name="Ashrafi H."/>
            <person name="Zheng Z."/>
            <person name="Cheng S."/>
            <person name="Spooner D."/>
            <person name="Van Deynze A."/>
            <person name="Simon P."/>
        </authorList>
    </citation>
    <scope>NUCLEOTIDE SEQUENCE [LARGE SCALE GENOMIC DNA]</scope>
    <source>
        <tissue evidence="2">Leaf</tissue>
    </source>
</reference>
<proteinExistence type="predicted"/>
<dbReference type="SUPFAM" id="SSF81383">
    <property type="entry name" value="F-box domain"/>
    <property type="match status" value="1"/>
</dbReference>
<accession>A0A161Y2S9</accession>
<dbReference type="OMA" id="CDERLGH"/>
<evidence type="ECO:0000256" key="1">
    <source>
        <dbReference type="SAM" id="Phobius"/>
    </source>
</evidence>
<keyword evidence="1" id="KW-0812">Transmembrane</keyword>
<dbReference type="InterPro" id="IPR045283">
    <property type="entry name" value="AT3G44326-like"/>
</dbReference>
<dbReference type="Proteomes" id="UP000077755">
    <property type="component" value="Chromosome 3"/>
</dbReference>
<keyword evidence="4" id="KW-1185">Reference proteome</keyword>
<protein>
    <recommendedName>
        <fullName evidence="5">F-box domain-containing protein</fullName>
    </recommendedName>
</protein>
<evidence type="ECO:0008006" key="5">
    <source>
        <dbReference type="Google" id="ProtNLM"/>
    </source>
</evidence>
<dbReference type="EMBL" id="CP093345">
    <property type="protein sequence ID" value="WOG94550.1"/>
    <property type="molecule type" value="Genomic_DNA"/>
</dbReference>
<gene>
    <name evidence="2" type="ORF">DCAR_012223</name>
    <name evidence="3" type="ORF">DCAR_0313846</name>
</gene>
<evidence type="ECO:0000313" key="3">
    <source>
        <dbReference type="EMBL" id="WOG94550.1"/>
    </source>
</evidence>
<dbReference type="Gene3D" id="1.20.1280.50">
    <property type="match status" value="1"/>
</dbReference>
<dbReference type="PANTHER" id="PTHR33736">
    <property type="entry name" value="F-BOX PROTEIN-RELATED"/>
    <property type="match status" value="1"/>
</dbReference>
<dbReference type="OrthoDB" id="671172at2759"/>
<keyword evidence="1" id="KW-1133">Transmembrane helix</keyword>
<dbReference type="STRING" id="79200.A0A161Y2S9"/>
<reference evidence="3" key="2">
    <citation type="submission" date="2022-03" db="EMBL/GenBank/DDBJ databases">
        <title>Draft title - Genomic analysis of global carrot germplasm unveils the trajectory of domestication and the origin of high carotenoid orange carrot.</title>
        <authorList>
            <person name="Iorizzo M."/>
            <person name="Ellison S."/>
            <person name="Senalik D."/>
            <person name="Macko-Podgorni A."/>
            <person name="Grzebelus D."/>
            <person name="Bostan H."/>
            <person name="Rolling W."/>
            <person name="Curaba J."/>
            <person name="Simon P."/>
        </authorList>
    </citation>
    <scope>NUCLEOTIDE SEQUENCE</scope>
    <source>
        <tissue evidence="3">Leaf</tissue>
    </source>
</reference>
<dbReference type="EMBL" id="LNRQ01000003">
    <property type="protein sequence ID" value="KZN03467.1"/>
    <property type="molecule type" value="Genomic_DNA"/>
</dbReference>
<feature type="transmembrane region" description="Helical" evidence="1">
    <location>
        <begin position="317"/>
        <end position="334"/>
    </location>
</feature>
<dbReference type="InterPro" id="IPR036047">
    <property type="entry name" value="F-box-like_dom_sf"/>
</dbReference>
<evidence type="ECO:0000313" key="2">
    <source>
        <dbReference type="EMBL" id="KZN03467.1"/>
    </source>
</evidence>
<dbReference type="AlphaFoldDB" id="A0A161Y2S9"/>
<organism evidence="2">
    <name type="scientific">Daucus carota subsp. sativus</name>
    <name type="common">Carrot</name>
    <dbReference type="NCBI Taxonomy" id="79200"/>
    <lineage>
        <taxon>Eukaryota</taxon>
        <taxon>Viridiplantae</taxon>
        <taxon>Streptophyta</taxon>
        <taxon>Embryophyta</taxon>
        <taxon>Tracheophyta</taxon>
        <taxon>Spermatophyta</taxon>
        <taxon>Magnoliopsida</taxon>
        <taxon>eudicotyledons</taxon>
        <taxon>Gunneridae</taxon>
        <taxon>Pentapetalae</taxon>
        <taxon>asterids</taxon>
        <taxon>campanulids</taxon>
        <taxon>Apiales</taxon>
        <taxon>Apiaceae</taxon>
        <taxon>Apioideae</taxon>
        <taxon>Scandiceae</taxon>
        <taxon>Daucinae</taxon>
        <taxon>Daucus</taxon>
        <taxon>Daucus sect. Daucus</taxon>
    </lineage>
</organism>
<evidence type="ECO:0000313" key="4">
    <source>
        <dbReference type="Proteomes" id="UP000077755"/>
    </source>
</evidence>
<dbReference type="KEGG" id="dcr:108213805"/>
<name>A0A161Y2S9_DAUCS</name>
<dbReference type="Gramene" id="KZN03467">
    <property type="protein sequence ID" value="KZN03467"/>
    <property type="gene ID" value="DCAR_012223"/>
</dbReference>
<sequence length="337" mass="38833">MALKVHTPNNFVNTTKITDLYPEIMLAHILTLIDHSSLASTALASTQLHALCNHEYIWTKICNSKWHSTKFPVVRDAISSFPGGHRLFFADAYLILEFSSDYKYLSYNQRIKHLISAVDIQFEHKNVYSKVDVIDTTNESFASSVFEVEVLDRTKFVRLPMKSEDEDDSHISNLKMNMTLSWILIDPTQKRAANVSSQLPVSVRRHWIGGDIEVKYAIVMPRYSGAGMSELVEIRIIVMLEWEEDKTKLKLRKVSLQIRDMDNICLQGSESLRILQEAIQCRTRIKAQRAEVIDKYKIFVNKKRARREGRQKRKIKITGPLLATIVVGLVILCFRCF</sequence>
<dbReference type="PANTHER" id="PTHR33736:SF13">
    <property type="entry name" value="OS11G0155100 PROTEIN"/>
    <property type="match status" value="1"/>
</dbReference>